<gene>
    <name evidence="1" type="ORF">PVAP13_3KG249408</name>
</gene>
<dbReference type="EMBL" id="CM029041">
    <property type="protein sequence ID" value="KAG2628537.1"/>
    <property type="molecule type" value="Genomic_DNA"/>
</dbReference>
<evidence type="ECO:0000313" key="1">
    <source>
        <dbReference type="EMBL" id="KAG2628537.1"/>
    </source>
</evidence>
<proteinExistence type="predicted"/>
<organism evidence="1 2">
    <name type="scientific">Panicum virgatum</name>
    <name type="common">Blackwell switchgrass</name>
    <dbReference type="NCBI Taxonomy" id="38727"/>
    <lineage>
        <taxon>Eukaryota</taxon>
        <taxon>Viridiplantae</taxon>
        <taxon>Streptophyta</taxon>
        <taxon>Embryophyta</taxon>
        <taxon>Tracheophyta</taxon>
        <taxon>Spermatophyta</taxon>
        <taxon>Magnoliopsida</taxon>
        <taxon>Liliopsida</taxon>
        <taxon>Poales</taxon>
        <taxon>Poaceae</taxon>
        <taxon>PACMAD clade</taxon>
        <taxon>Panicoideae</taxon>
        <taxon>Panicodae</taxon>
        <taxon>Paniceae</taxon>
        <taxon>Panicinae</taxon>
        <taxon>Panicum</taxon>
        <taxon>Panicum sect. Hiantes</taxon>
    </lineage>
</organism>
<evidence type="ECO:0000313" key="2">
    <source>
        <dbReference type="Proteomes" id="UP000823388"/>
    </source>
</evidence>
<accession>A0A8T0V279</accession>
<comment type="caution">
    <text evidence="1">The sequence shown here is derived from an EMBL/GenBank/DDBJ whole genome shotgun (WGS) entry which is preliminary data.</text>
</comment>
<dbReference type="Proteomes" id="UP000823388">
    <property type="component" value="Chromosome 3K"/>
</dbReference>
<dbReference type="AlphaFoldDB" id="A0A8T0V279"/>
<reference evidence="1" key="1">
    <citation type="submission" date="2020-05" db="EMBL/GenBank/DDBJ databases">
        <title>WGS assembly of Panicum virgatum.</title>
        <authorList>
            <person name="Lovell J.T."/>
            <person name="Jenkins J."/>
            <person name="Shu S."/>
            <person name="Juenger T.E."/>
            <person name="Schmutz J."/>
        </authorList>
    </citation>
    <scope>NUCLEOTIDE SEQUENCE</scope>
    <source>
        <strain evidence="1">AP13</strain>
    </source>
</reference>
<protein>
    <submittedName>
        <fullName evidence="1">Uncharacterized protein</fullName>
    </submittedName>
</protein>
<keyword evidence="2" id="KW-1185">Reference proteome</keyword>
<sequence>MYVYMYVTSYAAWVAHTLVASGPTTGPTSRPSPPAIPPRPTRAVALHSCGQISATRALPSSSPRRFPGARLRRPSLLAPFAAAQLFPTSPPLRLFAAAARSHPPPSPVPAGCSVAVVGPGRVPMQRTKTGNMLGDERCAPTIIQSHCIIARVL</sequence>
<name>A0A8T0V279_PANVG</name>